<gene>
    <name evidence="2" type="ORF">SAMN05216551_11621</name>
</gene>
<evidence type="ECO:0000313" key="2">
    <source>
        <dbReference type="EMBL" id="SDV51267.1"/>
    </source>
</evidence>
<dbReference type="Proteomes" id="UP000243719">
    <property type="component" value="Unassembled WGS sequence"/>
</dbReference>
<dbReference type="EMBL" id="FNLO01000016">
    <property type="protein sequence ID" value="SDV51267.1"/>
    <property type="molecule type" value="Genomic_DNA"/>
</dbReference>
<proteinExistence type="predicted"/>
<accession>A0A1H2PVG2</accession>
<organism evidence="2 3">
    <name type="scientific">Chitinasiproducens palmae</name>
    <dbReference type="NCBI Taxonomy" id="1770053"/>
    <lineage>
        <taxon>Bacteria</taxon>
        <taxon>Pseudomonadati</taxon>
        <taxon>Pseudomonadota</taxon>
        <taxon>Betaproteobacteria</taxon>
        <taxon>Burkholderiales</taxon>
        <taxon>Burkholderiaceae</taxon>
        <taxon>Chitinasiproducens</taxon>
    </lineage>
</organism>
<feature type="region of interest" description="Disordered" evidence="1">
    <location>
        <begin position="39"/>
        <end position="67"/>
    </location>
</feature>
<dbReference type="AlphaFoldDB" id="A0A1H2PVG2"/>
<protein>
    <submittedName>
        <fullName evidence="2">Uncharacterized protein</fullName>
    </submittedName>
</protein>
<keyword evidence="3" id="KW-1185">Reference proteome</keyword>
<reference evidence="3" key="1">
    <citation type="submission" date="2016-09" db="EMBL/GenBank/DDBJ databases">
        <authorList>
            <person name="Varghese N."/>
            <person name="Submissions S."/>
        </authorList>
    </citation>
    <scope>NUCLEOTIDE SEQUENCE [LARGE SCALE GENOMIC DNA]</scope>
    <source>
        <strain evidence="3">JS23</strain>
    </source>
</reference>
<evidence type="ECO:0000256" key="1">
    <source>
        <dbReference type="SAM" id="MobiDB-lite"/>
    </source>
</evidence>
<evidence type="ECO:0000313" key="3">
    <source>
        <dbReference type="Proteomes" id="UP000243719"/>
    </source>
</evidence>
<sequence length="210" mass="22108">MRVARCVTQGGCNPAADPSLARRKPVTSLPQARCHFPQMRRHAGSASATGDPAAHTPARPDDREPALGFGDVLALPIIAPSQHHRIGAAMATMAGVAGVTADRASVSQLAGGRSGPALARTRQAACRHRTTTAPGDRKRQVPRAKRRVALPGMTRADCAARFPAVHRPSASAGCGTGPHHSSSLRLARRDGIGRRPILIVRSTGLLRRMM</sequence>
<name>A0A1H2PVG2_9BURK</name>
<dbReference type="STRING" id="1770053.SAMN05216551_11621"/>
<feature type="region of interest" description="Disordered" evidence="1">
    <location>
        <begin position="167"/>
        <end position="188"/>
    </location>
</feature>